<reference evidence="1" key="1">
    <citation type="submission" date="2019-03" db="EMBL/GenBank/DDBJ databases">
        <authorList>
            <person name="Hao L."/>
        </authorList>
    </citation>
    <scope>NUCLEOTIDE SEQUENCE</scope>
</reference>
<evidence type="ECO:0000313" key="1">
    <source>
        <dbReference type="EMBL" id="VFU19554.1"/>
    </source>
</evidence>
<sequence length="49" mass="5697">MTIKHRVEFFAQFKKVKDENDVTDPVRKPIDEIDKKDELIIITPAGGNR</sequence>
<name>A0A485M787_9ZZZZ</name>
<dbReference type="EMBL" id="CAADRN010000387">
    <property type="protein sequence ID" value="VFU19554.1"/>
    <property type="molecule type" value="Genomic_DNA"/>
</dbReference>
<organism evidence="1">
    <name type="scientific">anaerobic digester metagenome</name>
    <dbReference type="NCBI Taxonomy" id="1263854"/>
    <lineage>
        <taxon>unclassified sequences</taxon>
        <taxon>metagenomes</taxon>
        <taxon>ecological metagenomes</taxon>
    </lineage>
</organism>
<accession>A0A485M787</accession>
<proteinExistence type="predicted"/>
<gene>
    <name evidence="1" type="ORF">SCFA_830005</name>
</gene>
<dbReference type="AlphaFoldDB" id="A0A485M787"/>
<protein>
    <submittedName>
        <fullName evidence="1">Uncharacterized protein</fullName>
    </submittedName>
</protein>